<feature type="compositionally biased region" description="Basic and acidic residues" evidence="1">
    <location>
        <begin position="26"/>
        <end position="35"/>
    </location>
</feature>
<proteinExistence type="predicted"/>
<evidence type="ECO:0000256" key="1">
    <source>
        <dbReference type="SAM" id="MobiDB-lite"/>
    </source>
</evidence>
<name>A0A1Y1YEM3_9FUNG</name>
<comment type="caution">
    <text evidence="2">The sequence shown here is derived from an EMBL/GenBank/DDBJ whole genome shotgun (WGS) entry which is preliminary data.</text>
</comment>
<dbReference type="EMBL" id="MCFE01000160">
    <property type="protein sequence ID" value="ORX96146.1"/>
    <property type="molecule type" value="Genomic_DNA"/>
</dbReference>
<keyword evidence="3" id="KW-1185">Reference proteome</keyword>
<feature type="region of interest" description="Disordered" evidence="1">
    <location>
        <begin position="1"/>
        <end position="35"/>
    </location>
</feature>
<evidence type="ECO:0000313" key="3">
    <source>
        <dbReference type="Proteomes" id="UP000193498"/>
    </source>
</evidence>
<dbReference type="Pfam" id="PF11901">
    <property type="entry name" value="DM9"/>
    <property type="match status" value="1"/>
</dbReference>
<protein>
    <recommendedName>
        <fullName evidence="4">DUF3421 domain-containing protein</fullName>
    </recommendedName>
</protein>
<sequence>MSGYPQSPTPAGGFFPPGQTGQHMDPPPRYEQPKPKFDWIYATDGSVPPNAVQGGVESDGKPLFIARQYYQGGLHPGKAAPHLKGLAIGYGGKEITLKEYYVLCGDARQLRWIECKGLVNPESWNPVEGGEENDGKPLYVAKVRVQGGEHLGKVGPHFKGGMNYSYGGKEKVHRDTYYVLAYL</sequence>
<accession>A0A1Y1YEM3</accession>
<evidence type="ECO:0000313" key="2">
    <source>
        <dbReference type="EMBL" id="ORX96146.1"/>
    </source>
</evidence>
<gene>
    <name evidence="2" type="ORF">K493DRAFT_314665</name>
</gene>
<evidence type="ECO:0008006" key="4">
    <source>
        <dbReference type="Google" id="ProtNLM"/>
    </source>
</evidence>
<dbReference type="PANTHER" id="PTHR31649:SF1">
    <property type="entry name" value="FARNESOIC ACID O-METHYL TRANSFERASE DOMAIN-CONTAINING PROTEIN"/>
    <property type="match status" value="1"/>
</dbReference>
<dbReference type="OrthoDB" id="2142040at2759"/>
<reference evidence="2 3" key="1">
    <citation type="submission" date="2016-07" db="EMBL/GenBank/DDBJ databases">
        <title>Pervasive Adenine N6-methylation of Active Genes in Fungi.</title>
        <authorList>
            <consortium name="DOE Joint Genome Institute"/>
            <person name="Mondo S.J."/>
            <person name="Dannebaum R.O."/>
            <person name="Kuo R.C."/>
            <person name="Labutti K."/>
            <person name="Haridas S."/>
            <person name="Kuo A."/>
            <person name="Salamov A."/>
            <person name="Ahrendt S.R."/>
            <person name="Lipzen A."/>
            <person name="Sullivan W."/>
            <person name="Andreopoulos W.B."/>
            <person name="Clum A."/>
            <person name="Lindquist E."/>
            <person name="Daum C."/>
            <person name="Ramamoorthy G.K."/>
            <person name="Gryganskyi A."/>
            <person name="Culley D."/>
            <person name="Magnuson J.K."/>
            <person name="James T.Y."/>
            <person name="O'Malley M.A."/>
            <person name="Stajich J.E."/>
            <person name="Spatafora J.W."/>
            <person name="Visel A."/>
            <person name="Grigoriev I.V."/>
        </authorList>
    </citation>
    <scope>NUCLEOTIDE SEQUENCE [LARGE SCALE GENOMIC DNA]</scope>
    <source>
        <strain evidence="2 3">CBS 931.73</strain>
    </source>
</reference>
<dbReference type="PANTHER" id="PTHR31649">
    <property type="entry name" value="AGAP009604-PA"/>
    <property type="match status" value="1"/>
</dbReference>
<dbReference type="InterPro" id="IPR006616">
    <property type="entry name" value="DM9_repeat"/>
</dbReference>
<dbReference type="InParanoid" id="A0A1Y1YEM3"/>
<dbReference type="Proteomes" id="UP000193498">
    <property type="component" value="Unassembled WGS sequence"/>
</dbReference>
<dbReference type="SMART" id="SM00696">
    <property type="entry name" value="DM9"/>
    <property type="match status" value="2"/>
</dbReference>
<dbReference type="AlphaFoldDB" id="A0A1Y1YEM3"/>
<dbReference type="STRING" id="1314790.A0A1Y1YEM3"/>
<organism evidence="2 3">
    <name type="scientific">Basidiobolus meristosporus CBS 931.73</name>
    <dbReference type="NCBI Taxonomy" id="1314790"/>
    <lineage>
        <taxon>Eukaryota</taxon>
        <taxon>Fungi</taxon>
        <taxon>Fungi incertae sedis</taxon>
        <taxon>Zoopagomycota</taxon>
        <taxon>Entomophthoromycotina</taxon>
        <taxon>Basidiobolomycetes</taxon>
        <taxon>Basidiobolales</taxon>
        <taxon>Basidiobolaceae</taxon>
        <taxon>Basidiobolus</taxon>
    </lineage>
</organism>